<organism evidence="2 3">
    <name type="scientific">Moheibacter sediminis</name>
    <dbReference type="NCBI Taxonomy" id="1434700"/>
    <lineage>
        <taxon>Bacteria</taxon>
        <taxon>Pseudomonadati</taxon>
        <taxon>Bacteroidota</taxon>
        <taxon>Flavobacteriia</taxon>
        <taxon>Flavobacteriales</taxon>
        <taxon>Weeksellaceae</taxon>
        <taxon>Moheibacter</taxon>
    </lineage>
</organism>
<evidence type="ECO:0000256" key="1">
    <source>
        <dbReference type="SAM" id="SignalP"/>
    </source>
</evidence>
<gene>
    <name evidence="2" type="ORF">SAMN06296427_103298</name>
</gene>
<feature type="chain" id="PRO_5012596731" description="DUF4468 domain-containing protein" evidence="1">
    <location>
        <begin position="19"/>
        <end position="208"/>
    </location>
</feature>
<dbReference type="STRING" id="1434700.SAMN06296427_103298"/>
<sequence>MNKICFIFIFLISFAVTAQQKDKEQILKDSKSFITALEKKDYNHFLDLMYPTIFEYVNKEKFLELIKSVYEGNDEYSIEIIDAEKIKFTASDVFTDVPETKYAFVSYPLSMKMIFLDQSFKDEEEKKMMKGLMELQGMKVEFINDNTIKIEMQSMTIAINDKVTGNKWKYLNHEEDNPHRTMFVSATILKKAKDYYYDFILNQKENGS</sequence>
<protein>
    <recommendedName>
        <fullName evidence="4">DUF4468 domain-containing protein</fullName>
    </recommendedName>
</protein>
<dbReference type="RefSeq" id="WP_084016873.1">
    <property type="nucleotide sequence ID" value="NZ_FWXS01000003.1"/>
</dbReference>
<dbReference type="AlphaFoldDB" id="A0A1W1ZWW6"/>
<dbReference type="Proteomes" id="UP000192393">
    <property type="component" value="Unassembled WGS sequence"/>
</dbReference>
<reference evidence="2 3" key="1">
    <citation type="submission" date="2017-04" db="EMBL/GenBank/DDBJ databases">
        <authorList>
            <person name="Afonso C.L."/>
            <person name="Miller P.J."/>
            <person name="Scott M.A."/>
            <person name="Spackman E."/>
            <person name="Goraichik I."/>
            <person name="Dimitrov K.M."/>
            <person name="Suarez D.L."/>
            <person name="Swayne D.E."/>
        </authorList>
    </citation>
    <scope>NUCLEOTIDE SEQUENCE [LARGE SCALE GENOMIC DNA]</scope>
    <source>
        <strain evidence="2 3">CGMCC 1.12708</strain>
    </source>
</reference>
<keyword evidence="3" id="KW-1185">Reference proteome</keyword>
<keyword evidence="1" id="KW-0732">Signal</keyword>
<evidence type="ECO:0008006" key="4">
    <source>
        <dbReference type="Google" id="ProtNLM"/>
    </source>
</evidence>
<evidence type="ECO:0000313" key="3">
    <source>
        <dbReference type="Proteomes" id="UP000192393"/>
    </source>
</evidence>
<dbReference type="OrthoDB" id="982449at2"/>
<proteinExistence type="predicted"/>
<dbReference type="EMBL" id="FWXS01000003">
    <property type="protein sequence ID" value="SMC52910.1"/>
    <property type="molecule type" value="Genomic_DNA"/>
</dbReference>
<evidence type="ECO:0000313" key="2">
    <source>
        <dbReference type="EMBL" id="SMC52910.1"/>
    </source>
</evidence>
<name>A0A1W1ZWW6_9FLAO</name>
<feature type="signal peptide" evidence="1">
    <location>
        <begin position="1"/>
        <end position="18"/>
    </location>
</feature>
<accession>A0A1W1ZWW6</accession>